<feature type="region of interest" description="Disordered" evidence="1">
    <location>
        <begin position="1"/>
        <end position="25"/>
    </location>
</feature>
<keyword evidence="3" id="KW-1185">Reference proteome</keyword>
<dbReference type="KEGG" id="daur:Daura_02400"/>
<dbReference type="InterPro" id="IPR021678">
    <property type="entry name" value="DUF3263"/>
</dbReference>
<proteinExistence type="predicted"/>
<evidence type="ECO:0000313" key="2">
    <source>
        <dbReference type="EMBL" id="UWZ55153.1"/>
    </source>
</evidence>
<accession>A0A9Q9ILD5</accession>
<organism evidence="2 3">
    <name type="scientific">Dactylosporangium aurantiacum</name>
    <dbReference type="NCBI Taxonomy" id="35754"/>
    <lineage>
        <taxon>Bacteria</taxon>
        <taxon>Bacillati</taxon>
        <taxon>Actinomycetota</taxon>
        <taxon>Actinomycetes</taxon>
        <taxon>Micromonosporales</taxon>
        <taxon>Micromonosporaceae</taxon>
        <taxon>Dactylosporangium</taxon>
    </lineage>
</organism>
<evidence type="ECO:0000313" key="3">
    <source>
        <dbReference type="Proteomes" id="UP001058003"/>
    </source>
</evidence>
<dbReference type="RefSeq" id="WP_081971388.1">
    <property type="nucleotide sequence ID" value="NZ_CP073767.1"/>
</dbReference>
<dbReference type="OrthoDB" id="3268863at2"/>
<reference evidence="2" key="1">
    <citation type="submission" date="2021-04" db="EMBL/GenBank/DDBJ databases">
        <title>Dactylosporangium aurantiacum NRRL B-8018 full assembly.</title>
        <authorList>
            <person name="Hartkoorn R.C."/>
            <person name="Beaudoing E."/>
            <person name="Hot D."/>
        </authorList>
    </citation>
    <scope>NUCLEOTIDE SEQUENCE</scope>
    <source>
        <strain evidence="2">NRRL B-8018</strain>
    </source>
</reference>
<dbReference type="AlphaFoldDB" id="A0A9Q9ILD5"/>
<dbReference type="Proteomes" id="UP001058003">
    <property type="component" value="Chromosome"/>
</dbReference>
<protein>
    <submittedName>
        <fullName evidence="2">DUF3263 domain-containing protein</fullName>
    </submittedName>
</protein>
<dbReference type="Pfam" id="PF11662">
    <property type="entry name" value="DUF3263"/>
    <property type="match status" value="1"/>
</dbReference>
<evidence type="ECO:0000256" key="1">
    <source>
        <dbReference type="SAM" id="MobiDB-lite"/>
    </source>
</evidence>
<gene>
    <name evidence="2" type="ORF">Daura_02400</name>
</gene>
<name>A0A9Q9ILD5_9ACTN</name>
<dbReference type="EMBL" id="CP073767">
    <property type="protein sequence ID" value="UWZ55153.1"/>
    <property type="molecule type" value="Genomic_DNA"/>
</dbReference>
<sequence length="129" mass="14682">MQRDDLAATRVPAQPSTHDDFLDTDLDADLDTDLDADLDGAEGDGGLDVAAVEEPPELDERGKRILDFERRWWRQAGAKEQAIRDTFNLSATRYYQLLNALLDDPLALAHEPVVVQRLRRLRASRSRRR</sequence>